<protein>
    <recommendedName>
        <fullName evidence="2">DUF7918 domain-containing protein</fullName>
    </recommendedName>
</protein>
<evidence type="ECO:0000313" key="4">
    <source>
        <dbReference type="Proteomes" id="UP000799118"/>
    </source>
</evidence>
<dbReference type="PANTHER" id="PTHR36223:SF1">
    <property type="entry name" value="TRANSCRIPTION ELONGATION FACTOR EAF N-TERMINAL DOMAIN-CONTAINING PROTEIN"/>
    <property type="match status" value="1"/>
</dbReference>
<name>A0A6A4HK55_9AGAR</name>
<dbReference type="PANTHER" id="PTHR36223">
    <property type="entry name" value="BETA-LACTAMASE-TYPE TRANSPEPTIDASE FOLD DOMAIN CONTAINING PROTEIN"/>
    <property type="match status" value="1"/>
</dbReference>
<evidence type="ECO:0000259" key="2">
    <source>
        <dbReference type="Pfam" id="PF25534"/>
    </source>
</evidence>
<feature type="compositionally biased region" description="Basic and acidic residues" evidence="1">
    <location>
        <begin position="250"/>
        <end position="261"/>
    </location>
</feature>
<sequence length="295" mass="32934">MPTFQSFSASIVIDGKPLDEYNVETSEADGITTVTCWIPSFAGKKYEVHWKDSICKKATDGVIYVDGTNCGGTIINRRNDVATKTGIRVSPTALRPFEFSPLNLTDNDTSEMPCSVGQIELRIRYWLVIVNPKKPKTLLRGAPIPAEQVFNEKAKKGIDHQTKFGAVVQTEQSYAAQGRPDGNYFLHFHFRYRPLDVLRAHGIAPPAEPTASDSSSSRPTKRRRNSTEDVKPNISEEMIEVSDDEDPQTEIERLQARLEKLKAKRPGNNKKVKREPNVKSEAELSSSGPVFIDLT</sequence>
<reference evidence="3" key="1">
    <citation type="journal article" date="2019" name="Environ. Microbiol.">
        <title>Fungal ecological strategies reflected in gene transcription - a case study of two litter decomposers.</title>
        <authorList>
            <person name="Barbi F."/>
            <person name="Kohler A."/>
            <person name="Barry K."/>
            <person name="Baskaran P."/>
            <person name="Daum C."/>
            <person name="Fauchery L."/>
            <person name="Ihrmark K."/>
            <person name="Kuo A."/>
            <person name="LaButti K."/>
            <person name="Lipzen A."/>
            <person name="Morin E."/>
            <person name="Grigoriev I.V."/>
            <person name="Henrissat B."/>
            <person name="Lindahl B."/>
            <person name="Martin F."/>
        </authorList>
    </citation>
    <scope>NUCLEOTIDE SEQUENCE</scope>
    <source>
        <strain evidence="3">JB14</strain>
    </source>
</reference>
<dbReference type="EMBL" id="ML769476">
    <property type="protein sequence ID" value="KAE9398909.1"/>
    <property type="molecule type" value="Genomic_DNA"/>
</dbReference>
<organism evidence="3 4">
    <name type="scientific">Gymnopus androsaceus JB14</name>
    <dbReference type="NCBI Taxonomy" id="1447944"/>
    <lineage>
        <taxon>Eukaryota</taxon>
        <taxon>Fungi</taxon>
        <taxon>Dikarya</taxon>
        <taxon>Basidiomycota</taxon>
        <taxon>Agaricomycotina</taxon>
        <taxon>Agaricomycetes</taxon>
        <taxon>Agaricomycetidae</taxon>
        <taxon>Agaricales</taxon>
        <taxon>Marasmiineae</taxon>
        <taxon>Omphalotaceae</taxon>
        <taxon>Gymnopus</taxon>
    </lineage>
</organism>
<evidence type="ECO:0000313" key="3">
    <source>
        <dbReference type="EMBL" id="KAE9398909.1"/>
    </source>
</evidence>
<feature type="region of interest" description="Disordered" evidence="1">
    <location>
        <begin position="203"/>
        <end position="295"/>
    </location>
</feature>
<accession>A0A6A4HK55</accession>
<feature type="domain" description="DUF7918" evidence="2">
    <location>
        <begin position="8"/>
        <end position="205"/>
    </location>
</feature>
<evidence type="ECO:0000256" key="1">
    <source>
        <dbReference type="SAM" id="MobiDB-lite"/>
    </source>
</evidence>
<proteinExistence type="predicted"/>
<dbReference type="Proteomes" id="UP000799118">
    <property type="component" value="Unassembled WGS sequence"/>
</dbReference>
<feature type="compositionally biased region" description="Acidic residues" evidence="1">
    <location>
        <begin position="237"/>
        <end position="249"/>
    </location>
</feature>
<dbReference type="InterPro" id="IPR057678">
    <property type="entry name" value="DUF7918"/>
</dbReference>
<feature type="compositionally biased region" description="Basic residues" evidence="1">
    <location>
        <begin position="262"/>
        <end position="273"/>
    </location>
</feature>
<gene>
    <name evidence="3" type="ORF">BT96DRAFT_858772</name>
</gene>
<dbReference type="AlphaFoldDB" id="A0A6A4HK55"/>
<dbReference type="OrthoDB" id="3364132at2759"/>
<dbReference type="Pfam" id="PF25534">
    <property type="entry name" value="DUF7918"/>
    <property type="match status" value="1"/>
</dbReference>
<keyword evidence="4" id="KW-1185">Reference proteome</keyword>